<dbReference type="GO" id="GO:0016020">
    <property type="term" value="C:membrane"/>
    <property type="evidence" value="ECO:0007669"/>
    <property type="project" value="InterPro"/>
</dbReference>
<dbReference type="AlphaFoldDB" id="A0AAQ4FFB3"/>
<feature type="compositionally biased region" description="Basic and acidic residues" evidence="5">
    <location>
        <begin position="197"/>
        <end position="213"/>
    </location>
</feature>
<comment type="caution">
    <text evidence="9">The sequence shown here is derived from an EMBL/GenBank/DDBJ whole genome shotgun (WGS) entry which is preliminary data.</text>
</comment>
<evidence type="ECO:0008006" key="11">
    <source>
        <dbReference type="Google" id="ProtNLM"/>
    </source>
</evidence>
<dbReference type="GO" id="GO:0017158">
    <property type="term" value="P:regulation of calcium ion-dependent exocytosis"/>
    <property type="evidence" value="ECO:0007669"/>
    <property type="project" value="TreeGrafter"/>
</dbReference>
<dbReference type="GO" id="GO:0061669">
    <property type="term" value="P:spontaneous neurotransmitter secretion"/>
    <property type="evidence" value="ECO:0007669"/>
    <property type="project" value="TreeGrafter"/>
</dbReference>
<dbReference type="GO" id="GO:0006886">
    <property type="term" value="P:intracellular protein transport"/>
    <property type="evidence" value="ECO:0007669"/>
    <property type="project" value="InterPro"/>
</dbReference>
<reference evidence="9 10" key="1">
    <citation type="journal article" date="2023" name="Arcadia Sci">
        <title>De novo assembly of a long-read Amblyomma americanum tick genome.</title>
        <authorList>
            <person name="Chou S."/>
            <person name="Poskanzer K.E."/>
            <person name="Rollins M."/>
            <person name="Thuy-Boun P.S."/>
        </authorList>
    </citation>
    <scope>NUCLEOTIDE SEQUENCE [LARGE SCALE GENOMIC DNA]</scope>
    <source>
        <strain evidence="9">F_SG_1</strain>
        <tissue evidence="9">Salivary glands</tissue>
    </source>
</reference>
<keyword evidence="2 4" id="KW-0863">Zinc-finger</keyword>
<dbReference type="PANTHER" id="PTHR45729:SF6">
    <property type="entry name" value="RABPHILIN, ISOFORM A"/>
    <property type="match status" value="1"/>
</dbReference>
<feature type="domain" description="C2" evidence="6">
    <location>
        <begin position="515"/>
        <end position="649"/>
    </location>
</feature>
<dbReference type="InterPro" id="IPR011011">
    <property type="entry name" value="Znf_FYVE_PHD"/>
</dbReference>
<evidence type="ECO:0000313" key="9">
    <source>
        <dbReference type="EMBL" id="KAK8785919.1"/>
    </source>
</evidence>
<dbReference type="Proteomes" id="UP001321473">
    <property type="component" value="Unassembled WGS sequence"/>
</dbReference>
<feature type="compositionally biased region" description="Basic and acidic residues" evidence="5">
    <location>
        <begin position="251"/>
        <end position="270"/>
    </location>
</feature>
<feature type="region of interest" description="Disordered" evidence="5">
    <location>
        <begin position="188"/>
        <end position="327"/>
    </location>
</feature>
<evidence type="ECO:0000259" key="6">
    <source>
        <dbReference type="PROSITE" id="PS50004"/>
    </source>
</evidence>
<sequence>MSEFNDKDKWVCPNDRELALRAKLQTGWSVKTGALNSFSRQEQLNDSEQELIVGVIRRADMLEQLEQRRVGRLVDRLENMKRNALGNGTSQCVLCANEFGLLSGSPLTCYDCRKAVCSKCSVDTYGAQKEQIWLCKICSETREMWKKSGAWFYRGLPNYIAPEKSEVSCRYGPVRSNHNGTEATTAALVGRGWHRGPQNEKDQSDSSEDESKGVRVSRRVISRKALYDSTDSDSSGSPRMGSAFPLSPDQASERAKMDGSSESARTDHAFDLASSRNSPTPSVRSQHSDMAPWKQRQLQREREAAAAAAAADDDAEDAASAPRFSPYLVEDRSADSLGSIGGTGRYVSAHPPRSSRRELLDVEGDDAGSNGGRADSTVSSAGTLEFSLLLLNGGKALKCIIHRAKELYGTDYSGFSDPFVRVQLLPSFKKGDTKQTKTLHKTVNPEFNETLVFHADSAIDERKLKLTVLDEYRFGTCPLGSTTVPLSLLTPNQMCWLNAALDGSRQGRDEGCPLSADSPRVLVSLMHASGRGQLIVGLVRCVRLLRRDRTPTAPFVRLNLKPDSGHPGWKTSAKKKTTDPEYNEELALGLQPNGDLTKHFLQITAWDKDSGKPDEYLGGIELGLHCKRDQLQHWTDVMRFPDQRFERWHPLVDVPLVP</sequence>
<protein>
    <recommendedName>
        <fullName evidence="11">Ca2+-dependent phospholipid-binding protein synaptotagmin</fullName>
    </recommendedName>
</protein>
<dbReference type="PANTHER" id="PTHR45729">
    <property type="entry name" value="RABPHILIN, ISOFORM A"/>
    <property type="match status" value="1"/>
</dbReference>
<organism evidence="9 10">
    <name type="scientific">Amblyomma americanum</name>
    <name type="common">Lone star tick</name>
    <dbReference type="NCBI Taxonomy" id="6943"/>
    <lineage>
        <taxon>Eukaryota</taxon>
        <taxon>Metazoa</taxon>
        <taxon>Ecdysozoa</taxon>
        <taxon>Arthropoda</taxon>
        <taxon>Chelicerata</taxon>
        <taxon>Arachnida</taxon>
        <taxon>Acari</taxon>
        <taxon>Parasitiformes</taxon>
        <taxon>Ixodida</taxon>
        <taxon>Ixodoidea</taxon>
        <taxon>Ixodidae</taxon>
        <taxon>Amblyomminae</taxon>
        <taxon>Amblyomma</taxon>
    </lineage>
</organism>
<dbReference type="PROSITE" id="PS50916">
    <property type="entry name" value="RABBD"/>
    <property type="match status" value="1"/>
</dbReference>
<keyword evidence="1" id="KW-0479">Metal-binding</keyword>
<feature type="domain" description="RabBD" evidence="8">
    <location>
        <begin position="38"/>
        <end position="155"/>
    </location>
</feature>
<gene>
    <name evidence="9" type="ORF">V5799_007727</name>
</gene>
<dbReference type="InterPro" id="IPR000008">
    <property type="entry name" value="C2_dom"/>
</dbReference>
<evidence type="ECO:0000256" key="5">
    <source>
        <dbReference type="SAM" id="MobiDB-lite"/>
    </source>
</evidence>
<feature type="domain" description="C2" evidence="6">
    <location>
        <begin position="380"/>
        <end position="499"/>
    </location>
</feature>
<dbReference type="Pfam" id="PF02318">
    <property type="entry name" value="FYVE_2"/>
    <property type="match status" value="1"/>
</dbReference>
<evidence type="ECO:0000256" key="2">
    <source>
        <dbReference type="ARBA" id="ARBA00022771"/>
    </source>
</evidence>
<proteinExistence type="predicted"/>
<dbReference type="InterPro" id="IPR041282">
    <property type="entry name" value="FYVE_2"/>
</dbReference>
<dbReference type="SUPFAM" id="SSF57903">
    <property type="entry name" value="FYVE/PHD zinc finger"/>
    <property type="match status" value="1"/>
</dbReference>
<dbReference type="SUPFAM" id="SSF49562">
    <property type="entry name" value="C2 domain (Calcium/lipid-binding domain, CaLB)"/>
    <property type="match status" value="2"/>
</dbReference>
<dbReference type="Pfam" id="PF00168">
    <property type="entry name" value="C2"/>
    <property type="match status" value="2"/>
</dbReference>
<dbReference type="InterPro" id="IPR013083">
    <property type="entry name" value="Znf_RING/FYVE/PHD"/>
</dbReference>
<evidence type="ECO:0000259" key="8">
    <source>
        <dbReference type="PROSITE" id="PS50916"/>
    </source>
</evidence>
<name>A0AAQ4FFB3_AMBAM</name>
<accession>A0AAQ4FFB3</accession>
<dbReference type="PROSITE" id="PS50178">
    <property type="entry name" value="ZF_FYVE"/>
    <property type="match status" value="1"/>
</dbReference>
<dbReference type="CDD" id="cd15746">
    <property type="entry name" value="FYVE_RP3A_like"/>
    <property type="match status" value="1"/>
</dbReference>
<dbReference type="SMART" id="SM00239">
    <property type="entry name" value="C2"/>
    <property type="match status" value="2"/>
</dbReference>
<evidence type="ECO:0000259" key="7">
    <source>
        <dbReference type="PROSITE" id="PS50178"/>
    </source>
</evidence>
<dbReference type="Gene3D" id="3.30.40.10">
    <property type="entry name" value="Zinc/RING finger domain, C3HC4 (zinc finger)"/>
    <property type="match status" value="1"/>
</dbReference>
<dbReference type="InterPro" id="IPR043566">
    <property type="entry name" value="Rabphilin/DOC2/Noc2"/>
</dbReference>
<dbReference type="InterPro" id="IPR017455">
    <property type="entry name" value="Znf_FYVE-rel"/>
</dbReference>
<dbReference type="GO" id="GO:0031267">
    <property type="term" value="F:small GTPase binding"/>
    <property type="evidence" value="ECO:0007669"/>
    <property type="project" value="InterPro"/>
</dbReference>
<dbReference type="GO" id="GO:0006887">
    <property type="term" value="P:exocytosis"/>
    <property type="evidence" value="ECO:0007669"/>
    <property type="project" value="InterPro"/>
</dbReference>
<dbReference type="GO" id="GO:0008270">
    <property type="term" value="F:zinc ion binding"/>
    <property type="evidence" value="ECO:0007669"/>
    <property type="project" value="UniProtKB-KW"/>
</dbReference>
<dbReference type="InterPro" id="IPR030541">
    <property type="entry name" value="FYVE_RBF-1"/>
</dbReference>
<dbReference type="Gene3D" id="2.60.40.150">
    <property type="entry name" value="C2 domain"/>
    <property type="match status" value="2"/>
</dbReference>
<dbReference type="GO" id="GO:0008021">
    <property type="term" value="C:synaptic vesicle"/>
    <property type="evidence" value="ECO:0007669"/>
    <property type="project" value="InterPro"/>
</dbReference>
<evidence type="ECO:0000256" key="4">
    <source>
        <dbReference type="PROSITE-ProRule" id="PRU00091"/>
    </source>
</evidence>
<dbReference type="PROSITE" id="PS50004">
    <property type="entry name" value="C2"/>
    <property type="match status" value="2"/>
</dbReference>
<keyword evidence="3" id="KW-0862">Zinc</keyword>
<dbReference type="InterPro" id="IPR010911">
    <property type="entry name" value="Rab_BD"/>
</dbReference>
<feature type="compositionally biased region" description="Polar residues" evidence="5">
    <location>
        <begin position="274"/>
        <end position="285"/>
    </location>
</feature>
<dbReference type="InterPro" id="IPR035892">
    <property type="entry name" value="C2_domain_sf"/>
</dbReference>
<feature type="domain" description="FYVE-type" evidence="7">
    <location>
        <begin position="86"/>
        <end position="143"/>
    </location>
</feature>
<keyword evidence="10" id="KW-1185">Reference proteome</keyword>
<dbReference type="EMBL" id="JARKHS020003219">
    <property type="protein sequence ID" value="KAK8785919.1"/>
    <property type="molecule type" value="Genomic_DNA"/>
</dbReference>
<evidence type="ECO:0000256" key="3">
    <source>
        <dbReference type="ARBA" id="ARBA00022833"/>
    </source>
</evidence>
<evidence type="ECO:0000313" key="10">
    <source>
        <dbReference type="Proteomes" id="UP001321473"/>
    </source>
</evidence>
<evidence type="ECO:0000256" key="1">
    <source>
        <dbReference type="ARBA" id="ARBA00022723"/>
    </source>
</evidence>